<evidence type="ECO:0000313" key="8">
    <source>
        <dbReference type="EMBL" id="KAJ5194572.1"/>
    </source>
</evidence>
<sequence length="657" mass="71332">MAPRNTISADSAEYQTPYGRSFTSSSPIAASIIARDLAHYADEDSITTNETSDSSTVRPSSSHAGTNPHSLAGSYRRPGYFTTVNHTTVIPSSGDYQPLTQSEREQAIEEERHLLSDNNVIPPEHAHGQPNGLQRRLSSLFSTSAQESSSKQYGSVRSSVQSSTDVDAETGVVATESTALLGTPRCDGDPMGPEEIDRKWEEAVTAGLINTTWQREARVIGRYSAPLMATFLLQYSLTVASIFTIGHLGKEELGAVSLASMTVSITGNAVYSGLATSLDTLCAQAYGSGKRKLVGLQMLRMVFFLWLVTIPIAILWYFSEHILAKIVPEREVARMAGLYLKVALLGTPGFACFESGKRYLQAQGVFSASLYVLLVCAPLNAFMNWFFVWKLEMGFVGAPIAVVITENLMPLCLFVYAYYFVGSECWSGFTRRAFENWGPMIRLALPGLIMVEAECLAFEVLTLASSYLGTTELAAQSILSTISSITWQIPFPLSIAGSTRVANLIGASLVGAAKTSAKVSFCGATIVGLFNMVLLMCLRNYIPMLFSSDSEVIDLVAQVLPLCAAFQLFDALAANCNGILRGLGRQEIGGYIQLFCYYAIAMPISMGTTFALGWGVMGLWTGVALALLLVSAVEFIFIGRISWERSVEEARLRNELT</sequence>
<evidence type="ECO:0000313" key="9">
    <source>
        <dbReference type="Proteomes" id="UP001150904"/>
    </source>
</evidence>
<feature type="transmembrane region" description="Helical" evidence="7">
    <location>
        <begin position="400"/>
        <end position="422"/>
    </location>
</feature>
<comment type="similarity">
    <text evidence="2">Belongs to the multi antimicrobial extrusion (MATE) (TC 2.A.66.1) family.</text>
</comment>
<feature type="region of interest" description="Disordered" evidence="6">
    <location>
        <begin position="141"/>
        <end position="168"/>
    </location>
</feature>
<feature type="transmembrane region" description="Helical" evidence="7">
    <location>
        <begin position="338"/>
        <end position="356"/>
    </location>
</feature>
<feature type="transmembrane region" description="Helical" evidence="7">
    <location>
        <begin position="225"/>
        <end position="249"/>
    </location>
</feature>
<feature type="transmembrane region" description="Helical" evidence="7">
    <location>
        <begin position="595"/>
        <end position="617"/>
    </location>
</feature>
<feature type="compositionally biased region" description="Polar residues" evidence="6">
    <location>
        <begin position="82"/>
        <end position="101"/>
    </location>
</feature>
<keyword evidence="9" id="KW-1185">Reference proteome</keyword>
<dbReference type="NCBIfam" id="TIGR00797">
    <property type="entry name" value="matE"/>
    <property type="match status" value="1"/>
</dbReference>
<keyword evidence="4 7" id="KW-1133">Transmembrane helix</keyword>
<evidence type="ECO:0000256" key="1">
    <source>
        <dbReference type="ARBA" id="ARBA00004141"/>
    </source>
</evidence>
<accession>A0A9W9MBU7</accession>
<reference evidence="8" key="1">
    <citation type="submission" date="2022-12" db="EMBL/GenBank/DDBJ databases">
        <authorList>
            <person name="Petersen C."/>
        </authorList>
    </citation>
    <scope>NUCLEOTIDE SEQUENCE</scope>
    <source>
        <strain evidence="8">IBT 15544</strain>
    </source>
</reference>
<name>A0A9W9MBU7_9EURO</name>
<comment type="subcellular location">
    <subcellularLocation>
        <location evidence="1">Membrane</location>
        <topology evidence="1">Multi-pass membrane protein</topology>
    </subcellularLocation>
</comment>
<feature type="region of interest" description="Disordered" evidence="6">
    <location>
        <begin position="44"/>
        <end position="105"/>
    </location>
</feature>
<evidence type="ECO:0000256" key="3">
    <source>
        <dbReference type="ARBA" id="ARBA00022692"/>
    </source>
</evidence>
<evidence type="ECO:0000256" key="6">
    <source>
        <dbReference type="SAM" id="MobiDB-lite"/>
    </source>
</evidence>
<dbReference type="EMBL" id="JAPQKR010000015">
    <property type="protein sequence ID" value="KAJ5194572.1"/>
    <property type="molecule type" value="Genomic_DNA"/>
</dbReference>
<keyword evidence="3 7" id="KW-0812">Transmembrane</keyword>
<feature type="compositionally biased region" description="Low complexity" evidence="6">
    <location>
        <begin position="52"/>
        <end position="62"/>
    </location>
</feature>
<dbReference type="GO" id="GO:0042910">
    <property type="term" value="F:xenobiotic transmembrane transporter activity"/>
    <property type="evidence" value="ECO:0007669"/>
    <property type="project" value="InterPro"/>
</dbReference>
<comment type="caution">
    <text evidence="8">The sequence shown here is derived from an EMBL/GenBank/DDBJ whole genome shotgun (WGS) entry which is preliminary data.</text>
</comment>
<dbReference type="AlphaFoldDB" id="A0A9W9MBU7"/>
<dbReference type="GeneID" id="83182373"/>
<dbReference type="GO" id="GO:1990961">
    <property type="term" value="P:xenobiotic detoxification by transmembrane export across the plasma membrane"/>
    <property type="evidence" value="ECO:0007669"/>
    <property type="project" value="InterPro"/>
</dbReference>
<proteinExistence type="inferred from homology"/>
<evidence type="ECO:0000256" key="5">
    <source>
        <dbReference type="ARBA" id="ARBA00023136"/>
    </source>
</evidence>
<evidence type="ECO:0008006" key="10">
    <source>
        <dbReference type="Google" id="ProtNLM"/>
    </source>
</evidence>
<evidence type="ECO:0000256" key="2">
    <source>
        <dbReference type="ARBA" id="ARBA00010199"/>
    </source>
</evidence>
<feature type="compositionally biased region" description="Polar residues" evidence="6">
    <location>
        <begin position="141"/>
        <end position="165"/>
    </location>
</feature>
<dbReference type="GO" id="GO:0015297">
    <property type="term" value="F:antiporter activity"/>
    <property type="evidence" value="ECO:0007669"/>
    <property type="project" value="InterPro"/>
</dbReference>
<evidence type="ECO:0000256" key="7">
    <source>
        <dbReference type="SAM" id="Phobius"/>
    </source>
</evidence>
<feature type="region of interest" description="Disordered" evidence="6">
    <location>
        <begin position="1"/>
        <end position="25"/>
    </location>
</feature>
<dbReference type="PANTHER" id="PTHR11206">
    <property type="entry name" value="MULTIDRUG RESISTANCE PROTEIN"/>
    <property type="match status" value="1"/>
</dbReference>
<feature type="transmembrane region" description="Helical" evidence="7">
    <location>
        <begin position="298"/>
        <end position="318"/>
    </location>
</feature>
<organism evidence="8 9">
    <name type="scientific">Penicillium cinerascens</name>
    <dbReference type="NCBI Taxonomy" id="70096"/>
    <lineage>
        <taxon>Eukaryota</taxon>
        <taxon>Fungi</taxon>
        <taxon>Dikarya</taxon>
        <taxon>Ascomycota</taxon>
        <taxon>Pezizomycotina</taxon>
        <taxon>Eurotiomycetes</taxon>
        <taxon>Eurotiomycetidae</taxon>
        <taxon>Eurotiales</taxon>
        <taxon>Aspergillaceae</taxon>
        <taxon>Penicillium</taxon>
    </lineage>
</organism>
<dbReference type="InterPro" id="IPR045069">
    <property type="entry name" value="MATE_euk"/>
</dbReference>
<dbReference type="GO" id="GO:0016020">
    <property type="term" value="C:membrane"/>
    <property type="evidence" value="ECO:0007669"/>
    <property type="project" value="UniProtKB-SubCell"/>
</dbReference>
<evidence type="ECO:0000256" key="4">
    <source>
        <dbReference type="ARBA" id="ARBA00022989"/>
    </source>
</evidence>
<dbReference type="Pfam" id="PF01554">
    <property type="entry name" value="MatE"/>
    <property type="match status" value="2"/>
</dbReference>
<protein>
    <recommendedName>
        <fullName evidence="10">MATE efflux family protein</fullName>
    </recommendedName>
</protein>
<feature type="transmembrane region" description="Helical" evidence="7">
    <location>
        <begin position="623"/>
        <end position="643"/>
    </location>
</feature>
<dbReference type="RefSeq" id="XP_058305060.1">
    <property type="nucleotide sequence ID" value="XM_058455072.1"/>
</dbReference>
<feature type="transmembrane region" description="Helical" evidence="7">
    <location>
        <begin position="555"/>
        <end position="574"/>
    </location>
</feature>
<dbReference type="Proteomes" id="UP001150904">
    <property type="component" value="Unassembled WGS sequence"/>
</dbReference>
<feature type="transmembrane region" description="Helical" evidence="7">
    <location>
        <begin position="368"/>
        <end position="388"/>
    </location>
</feature>
<keyword evidence="5 7" id="KW-0472">Membrane</keyword>
<dbReference type="CDD" id="cd13132">
    <property type="entry name" value="MATE_eukaryotic"/>
    <property type="match status" value="1"/>
</dbReference>
<feature type="transmembrane region" description="Helical" evidence="7">
    <location>
        <begin position="519"/>
        <end position="543"/>
    </location>
</feature>
<reference evidence="8" key="2">
    <citation type="journal article" date="2023" name="IMA Fungus">
        <title>Comparative genomic study of the Penicillium genus elucidates a diverse pangenome and 15 lateral gene transfer events.</title>
        <authorList>
            <person name="Petersen C."/>
            <person name="Sorensen T."/>
            <person name="Nielsen M.R."/>
            <person name="Sondergaard T.E."/>
            <person name="Sorensen J.L."/>
            <person name="Fitzpatrick D.A."/>
            <person name="Frisvad J.C."/>
            <person name="Nielsen K.L."/>
        </authorList>
    </citation>
    <scope>NUCLEOTIDE SEQUENCE</scope>
    <source>
        <strain evidence="8">IBT 15544</strain>
    </source>
</reference>
<dbReference type="OrthoDB" id="2126698at2759"/>
<gene>
    <name evidence="8" type="ORF">N7498_008010</name>
</gene>
<dbReference type="InterPro" id="IPR002528">
    <property type="entry name" value="MATE_fam"/>
</dbReference>